<dbReference type="EMBL" id="CP068985">
    <property type="protein sequence ID" value="QYC45137.1"/>
    <property type="molecule type" value="Genomic_DNA"/>
</dbReference>
<feature type="region of interest" description="Disordered" evidence="1">
    <location>
        <begin position="1"/>
        <end position="153"/>
    </location>
</feature>
<feature type="compositionally biased region" description="Basic residues" evidence="1">
    <location>
        <begin position="83"/>
        <end position="113"/>
    </location>
</feature>
<feature type="compositionally biased region" description="Basic residues" evidence="1">
    <location>
        <begin position="222"/>
        <end position="233"/>
    </location>
</feature>
<feature type="compositionally biased region" description="Pro residues" evidence="1">
    <location>
        <begin position="300"/>
        <end position="309"/>
    </location>
</feature>
<feature type="compositionally biased region" description="Low complexity" evidence="1">
    <location>
        <begin position="324"/>
        <end position="334"/>
    </location>
</feature>
<evidence type="ECO:0000313" key="3">
    <source>
        <dbReference type="Proteomes" id="UP000824681"/>
    </source>
</evidence>
<feature type="compositionally biased region" description="Pro residues" evidence="1">
    <location>
        <begin position="256"/>
        <end position="280"/>
    </location>
</feature>
<gene>
    <name evidence="2" type="ORF">Nocox_37930</name>
</gene>
<proteinExistence type="predicted"/>
<evidence type="ECO:0000256" key="1">
    <source>
        <dbReference type="SAM" id="MobiDB-lite"/>
    </source>
</evidence>
<accession>A0ABX8UBH0</accession>
<sequence length="334" mass="36043">MPQTDRRRDHPALEDARPRPPTRQGNPSHNHTPLGRPPLAREQSRGHQSGIRFAGHPPSITLLTRPSRAHLRFGLRLEGPRDGRHHVSPHTRPRRRSTLGPRRRSTPGPRRPRSASTTWRSASPTIASPHLPQPAPARPAPPTRTHPAPTAPAYPVLHRHASVHQARPHASLLRDRGSSSIGFLKHRVPQASDSSSIGLLKHRTPQASDSSRIGPITPRPQQLRRHPIHHPLKLRILPPNPRQAAAAPPSNTAPTASPPAAPPPSAAAPPHPPTSSPTPPRRADRRRDAPTPCSSERVPPVHPSAPTLPPASRASTHTPCGEIASSPAAAPSRS</sequence>
<organism evidence="2 3">
    <name type="scientific">Nonomuraea coxensis DSM 45129</name>
    <dbReference type="NCBI Taxonomy" id="1122611"/>
    <lineage>
        <taxon>Bacteria</taxon>
        <taxon>Bacillati</taxon>
        <taxon>Actinomycetota</taxon>
        <taxon>Actinomycetes</taxon>
        <taxon>Streptosporangiales</taxon>
        <taxon>Streptosporangiaceae</taxon>
        <taxon>Nonomuraea</taxon>
    </lineage>
</organism>
<feature type="compositionally biased region" description="Basic and acidic residues" evidence="1">
    <location>
        <begin position="1"/>
        <end position="18"/>
    </location>
</feature>
<feature type="compositionally biased region" description="Pro residues" evidence="1">
    <location>
        <begin position="131"/>
        <end position="152"/>
    </location>
</feature>
<keyword evidence="3" id="KW-1185">Reference proteome</keyword>
<dbReference type="Proteomes" id="UP000824681">
    <property type="component" value="Chromosome"/>
</dbReference>
<feature type="compositionally biased region" description="Low complexity" evidence="1">
    <location>
        <begin position="242"/>
        <end position="255"/>
    </location>
</feature>
<evidence type="ECO:0000313" key="2">
    <source>
        <dbReference type="EMBL" id="QYC45137.1"/>
    </source>
</evidence>
<protein>
    <submittedName>
        <fullName evidence="2">Uncharacterized protein</fullName>
    </submittedName>
</protein>
<name>A0ABX8UBH0_9ACTN</name>
<reference evidence="2 3" key="1">
    <citation type="journal article" date="2021" name="ACS Chem. Biol.">
        <title>Genomic-Led Discovery of a Novel Glycopeptide Antibiotic by Nonomuraea coxensis DSM 45129.</title>
        <authorList>
            <person name="Yushchuk O."/>
            <person name="Vior N.M."/>
            <person name="Andreo-Vidal A."/>
            <person name="Berini F."/>
            <person name="Ruckert C."/>
            <person name="Busche T."/>
            <person name="Binda E."/>
            <person name="Kalinowski J."/>
            <person name="Truman A.W."/>
            <person name="Marinelli F."/>
        </authorList>
    </citation>
    <scope>NUCLEOTIDE SEQUENCE [LARGE SCALE GENOMIC DNA]</scope>
    <source>
        <strain evidence="2 3">DSM 45129</strain>
    </source>
</reference>
<feature type="region of interest" description="Disordered" evidence="1">
    <location>
        <begin position="186"/>
        <end position="334"/>
    </location>
</feature>